<dbReference type="Gene3D" id="2.40.10.210">
    <property type="entry name" value="Phage tail proteins (gpFII-like)"/>
    <property type="match status" value="1"/>
</dbReference>
<reference evidence="1 2" key="1">
    <citation type="submission" date="2014-08" db="EMBL/GenBank/DDBJ databases">
        <title>Chaperone-usher fimbriae in a diverse selection of Gallibacterium genomes.</title>
        <authorList>
            <person name="Kudirkiene E."/>
            <person name="Bager R.J."/>
            <person name="Johnson T.J."/>
            <person name="Bojesen A.M."/>
        </authorList>
    </citation>
    <scope>NUCLEOTIDE SEQUENCE [LARGE SCALE GENOMIC DNA]</scope>
    <source>
        <strain evidence="1 2">CCM5976</strain>
    </source>
</reference>
<comment type="caution">
    <text evidence="1">The sequence shown here is derived from an EMBL/GenBank/DDBJ whole genome shotgun (WGS) entry which is preliminary data.</text>
</comment>
<sequence length="101" mass="11648">MLNPFEQALAQADKAITDIMMSPWLIDGVIYPATYDEVPQRFEGMLQYNEEYRVNGTKRTLTLFKESGYRPRVGDSAEQGDKQFLVKAFELVDQLIILQLE</sequence>
<proteinExistence type="predicted"/>
<dbReference type="SUPFAM" id="SSF69279">
    <property type="entry name" value="Phage tail proteins"/>
    <property type="match status" value="1"/>
</dbReference>
<dbReference type="RefSeq" id="WP_021460852.1">
    <property type="nucleotide sequence ID" value="NZ_JPXY01000028.1"/>
</dbReference>
<dbReference type="InterPro" id="IPR025601">
    <property type="entry name" value="ATP-bd_sugar_transptr-like"/>
</dbReference>
<dbReference type="AlphaFoldDB" id="A0A0A2XHP1"/>
<protein>
    <submittedName>
        <fullName evidence="1">Phage tail protein</fullName>
    </submittedName>
</protein>
<evidence type="ECO:0000313" key="2">
    <source>
        <dbReference type="Proteomes" id="UP000030418"/>
    </source>
</evidence>
<organism evidence="1 2">
    <name type="scientific">Gallibacterium genomosp. 2</name>
    <dbReference type="NCBI Taxonomy" id="155517"/>
    <lineage>
        <taxon>Bacteria</taxon>
        <taxon>Pseudomonadati</taxon>
        <taxon>Pseudomonadota</taxon>
        <taxon>Gammaproteobacteria</taxon>
        <taxon>Pasteurellales</taxon>
        <taxon>Pasteurellaceae</taxon>
        <taxon>Gallibacterium</taxon>
    </lineage>
</organism>
<keyword evidence="2" id="KW-1185">Reference proteome</keyword>
<dbReference type="EMBL" id="JPXY01000028">
    <property type="protein sequence ID" value="KGQ31906.1"/>
    <property type="molecule type" value="Genomic_DNA"/>
</dbReference>
<evidence type="ECO:0000313" key="1">
    <source>
        <dbReference type="EMBL" id="KGQ31906.1"/>
    </source>
</evidence>
<gene>
    <name evidence="1" type="ORF">P375_06735</name>
</gene>
<name>A0A0A2XHP1_9PAST</name>
<accession>A0A0A2XHP1</accession>
<dbReference type="Proteomes" id="UP000030418">
    <property type="component" value="Unassembled WGS sequence"/>
</dbReference>
<dbReference type="Pfam" id="PF13856">
    <property type="entry name" value="Gifsy-2"/>
    <property type="match status" value="1"/>
</dbReference>